<dbReference type="SUPFAM" id="SSF89796">
    <property type="entry name" value="CoA-transferase family III (CaiB/BaiF)"/>
    <property type="match status" value="1"/>
</dbReference>
<dbReference type="EMBL" id="JAPUFD010000018">
    <property type="protein sequence ID" value="MDI1492232.1"/>
    <property type="molecule type" value="Genomic_DNA"/>
</dbReference>
<name>A0AA43QU10_9LECA</name>
<evidence type="ECO:0000256" key="1">
    <source>
        <dbReference type="ARBA" id="ARBA00008383"/>
    </source>
</evidence>
<keyword evidence="11" id="KW-1185">Reference proteome</keyword>
<keyword evidence="3" id="KW-0808">Transferase</keyword>
<dbReference type="PANTHER" id="PTHR48207">
    <property type="entry name" value="SUCCINATE--HYDROXYMETHYLGLUTARATE COA-TRANSFERASE"/>
    <property type="match status" value="1"/>
</dbReference>
<evidence type="ECO:0000256" key="4">
    <source>
        <dbReference type="ARBA" id="ARBA00022741"/>
    </source>
</evidence>
<evidence type="ECO:0000313" key="10">
    <source>
        <dbReference type="EMBL" id="MDI1492232.1"/>
    </source>
</evidence>
<organism evidence="10 11">
    <name type="scientific">Ramalina farinacea</name>
    <dbReference type="NCBI Taxonomy" id="258253"/>
    <lineage>
        <taxon>Eukaryota</taxon>
        <taxon>Fungi</taxon>
        <taxon>Dikarya</taxon>
        <taxon>Ascomycota</taxon>
        <taxon>Pezizomycotina</taxon>
        <taxon>Lecanoromycetes</taxon>
        <taxon>OSLEUM clade</taxon>
        <taxon>Lecanoromycetidae</taxon>
        <taxon>Lecanorales</taxon>
        <taxon>Lecanorineae</taxon>
        <taxon>Ramalinaceae</taxon>
        <taxon>Ramalina</taxon>
    </lineage>
</organism>
<comment type="caution">
    <text evidence="10">The sequence shown here is derived from an EMBL/GenBank/DDBJ whole genome shotgun (WGS) entry which is preliminary data.</text>
</comment>
<dbReference type="Gene3D" id="3.30.1540.10">
    <property type="entry name" value="formyl-coa transferase, domain 3"/>
    <property type="match status" value="1"/>
</dbReference>
<dbReference type="InterPro" id="IPR054352">
    <property type="entry name" value="ACT_Aspartokinase"/>
</dbReference>
<dbReference type="Pfam" id="PF00696">
    <property type="entry name" value="AA_kinase"/>
    <property type="match status" value="1"/>
</dbReference>
<dbReference type="Gene3D" id="3.40.50.10540">
    <property type="entry name" value="Crotonobetainyl-coa:carnitine coa-transferase, domain 1"/>
    <property type="match status" value="1"/>
</dbReference>
<dbReference type="Pfam" id="PF22468">
    <property type="entry name" value="ACT_9"/>
    <property type="match status" value="1"/>
</dbReference>
<evidence type="ECO:0000256" key="2">
    <source>
        <dbReference type="ARBA" id="ARBA00013059"/>
    </source>
</evidence>
<dbReference type="GO" id="GO:0047369">
    <property type="term" value="F:succinate-hydroxymethylglutarate CoA-transferase activity"/>
    <property type="evidence" value="ECO:0007669"/>
    <property type="project" value="TreeGrafter"/>
</dbReference>
<evidence type="ECO:0000256" key="5">
    <source>
        <dbReference type="ARBA" id="ARBA00022777"/>
    </source>
</evidence>
<reference evidence="10" key="1">
    <citation type="journal article" date="2023" name="Genome Biol. Evol.">
        <title>First Whole Genome Sequence and Flow Cytometry Genome Size Data for the Lichen-Forming Fungus Ramalina farinacea (Ascomycota).</title>
        <authorList>
            <person name="Llewellyn T."/>
            <person name="Mian S."/>
            <person name="Hill R."/>
            <person name="Leitch I.J."/>
            <person name="Gaya E."/>
        </authorList>
    </citation>
    <scope>NUCLEOTIDE SEQUENCE</scope>
    <source>
        <strain evidence="10">LIQ254RAFAR</strain>
    </source>
</reference>
<dbReference type="InterPro" id="IPR023606">
    <property type="entry name" value="CoA-Trfase_III_dom_1_sf"/>
</dbReference>
<dbReference type="NCBIfam" id="TIGR00657">
    <property type="entry name" value="asp_kinases"/>
    <property type="match status" value="1"/>
</dbReference>
<gene>
    <name evidence="10" type="ORF">OHK93_003444</name>
</gene>
<comment type="catalytic activity">
    <reaction evidence="7">
        <text>L-aspartate + ATP = 4-phospho-L-aspartate + ADP</text>
        <dbReference type="Rhea" id="RHEA:23776"/>
        <dbReference type="ChEBI" id="CHEBI:29991"/>
        <dbReference type="ChEBI" id="CHEBI:30616"/>
        <dbReference type="ChEBI" id="CHEBI:57535"/>
        <dbReference type="ChEBI" id="CHEBI:456216"/>
        <dbReference type="EC" id="2.7.2.4"/>
    </reaction>
</comment>
<dbReference type="InterPro" id="IPR003673">
    <property type="entry name" value="CoA-Trfase_fam_III"/>
</dbReference>
<dbReference type="InterPro" id="IPR036393">
    <property type="entry name" value="AceGlu_kinase-like_sf"/>
</dbReference>
<dbReference type="EC" id="2.7.2.4" evidence="2"/>
<dbReference type="InterPro" id="IPR001048">
    <property type="entry name" value="Asp/Glu/Uridylate_kinase"/>
</dbReference>
<protein>
    <recommendedName>
        <fullName evidence="2">aspartate kinase</fullName>
        <ecNumber evidence="2">2.7.2.4</ecNumber>
    </recommendedName>
</protein>
<evidence type="ECO:0000256" key="3">
    <source>
        <dbReference type="ARBA" id="ARBA00022679"/>
    </source>
</evidence>
<keyword evidence="4" id="KW-0547">Nucleotide-binding</keyword>
<evidence type="ECO:0000259" key="9">
    <source>
        <dbReference type="Pfam" id="PF22468"/>
    </source>
</evidence>
<evidence type="ECO:0000259" key="8">
    <source>
        <dbReference type="Pfam" id="PF00696"/>
    </source>
</evidence>
<keyword evidence="5" id="KW-0418">Kinase</keyword>
<dbReference type="Proteomes" id="UP001161017">
    <property type="component" value="Unassembled WGS sequence"/>
</dbReference>
<accession>A0AA43QU10</accession>
<dbReference type="GO" id="GO:0005524">
    <property type="term" value="F:ATP binding"/>
    <property type="evidence" value="ECO:0007669"/>
    <property type="project" value="UniProtKB-KW"/>
</dbReference>
<dbReference type="GO" id="GO:0005739">
    <property type="term" value="C:mitochondrion"/>
    <property type="evidence" value="ECO:0007669"/>
    <property type="project" value="TreeGrafter"/>
</dbReference>
<sequence length="897" mass="97759">MAPDVLCNGSSSYTSGSLVNGISEKAETAAEKRLVLKFGGTVCGRLPEEVVEICLSALRESPIAVVCSARSGKTKDEGTTNLLLKAARLAFRGELAACKETVSGILSQHVQGTSILCSAQAERLVGIFTEECDRLATILSDIAQQPNLSRKHSARAELEDQVLGLGEKFSTLFLTALLEDRGRVAEYIDLSHVVDANPHQALTPDFYQHISESIGRIVQACGDRVPVITGFFGKVPGGLLESCGRGYSDLLAALVAVGVDARELQIWKEVSGVYTADPRKVPTAYLLPSIHPSEANELTFYGSEVLHHFTIEQCIPRIPIRIKNVREPDGSGTLIFLDDKKKDDPYYDQRPRRPTAVTVKQHITVVNVHSNRKVGSPEFLAKICGKLSEHSLSVDLFELNECHVSLAVHSRSAFITMTGKKNQEEIESQHLNLLNAIEDLKKFGSVEVVHNMAILSLIGKGLKRSCGMAGRLFSALGDNNINIEMISQGASEVKTPFHTFARFLRIQQLSANASSYRAEVIKIEHPIRGDDTRAWGPPYAKYKPESERSGPGESAYFLSVNRNKKSLALSFASAPGQSILRSLAQKSDILVENFLPNTLSRYALSYPDLSSLNPSLIYASITGYGQTGPYSNRAGYDVMVEAEMGLMHITGERDGSPVKVGVAVTDLTTGLYTSNAIMAALIQRATNKGKRGQHIDVSLSDCQVATLSNLASSCLISGQRDSGRWGTAHPSIVPYRGFKTRDGDVLLGGGNDRLFGVLCDKLGKPSWKDEDRFRTNAARVANRIELEGLIEAETRTKTTGEWLELLEGSGMPYAAVNDVQDTLRHPHVVARDMVREVEHPGCGPMRLVNTPVKYSEAEPGIRSPPPMLGEHTEEVLRGVLDMSEGEIARLKEEGVIS</sequence>
<feature type="domain" description="Aspartate/glutamate/uridylate kinase" evidence="8">
    <location>
        <begin position="32"/>
        <end position="324"/>
    </location>
</feature>
<dbReference type="GO" id="GO:1901607">
    <property type="term" value="P:alpha-amino acid biosynthetic process"/>
    <property type="evidence" value="ECO:0007669"/>
    <property type="project" value="UniProtKB-ARBA"/>
</dbReference>
<evidence type="ECO:0000313" key="11">
    <source>
        <dbReference type="Proteomes" id="UP001161017"/>
    </source>
</evidence>
<keyword evidence="6" id="KW-0067">ATP-binding</keyword>
<proteinExistence type="inferred from homology"/>
<comment type="similarity">
    <text evidence="1">Belongs to the CoA-transferase III family.</text>
</comment>
<dbReference type="SUPFAM" id="SSF55021">
    <property type="entry name" value="ACT-like"/>
    <property type="match status" value="2"/>
</dbReference>
<dbReference type="PANTHER" id="PTHR48207:SF3">
    <property type="entry name" value="SUCCINATE--HYDROXYMETHYLGLUTARATE COA-TRANSFERASE"/>
    <property type="match status" value="1"/>
</dbReference>
<dbReference type="InterPro" id="IPR050483">
    <property type="entry name" value="CoA-transferase_III_domain"/>
</dbReference>
<feature type="domain" description="Aspartokinase ACT" evidence="9">
    <location>
        <begin position="455"/>
        <end position="494"/>
    </location>
</feature>
<dbReference type="Gene3D" id="3.40.1160.10">
    <property type="entry name" value="Acetylglutamate kinase-like"/>
    <property type="match status" value="1"/>
</dbReference>
<evidence type="ECO:0000256" key="6">
    <source>
        <dbReference type="ARBA" id="ARBA00022840"/>
    </source>
</evidence>
<dbReference type="InterPro" id="IPR044855">
    <property type="entry name" value="CoA-Trfase_III_dom3_sf"/>
</dbReference>
<dbReference type="SUPFAM" id="SSF53633">
    <property type="entry name" value="Carbamate kinase-like"/>
    <property type="match status" value="1"/>
</dbReference>
<dbReference type="InterPro" id="IPR001341">
    <property type="entry name" value="Asp_kinase"/>
</dbReference>
<dbReference type="CDD" id="cd04892">
    <property type="entry name" value="ACT_AK-like_2"/>
    <property type="match status" value="1"/>
</dbReference>
<dbReference type="Gene3D" id="3.30.2130.10">
    <property type="entry name" value="VC0802-like"/>
    <property type="match status" value="1"/>
</dbReference>
<dbReference type="GO" id="GO:0004072">
    <property type="term" value="F:aspartate kinase activity"/>
    <property type="evidence" value="ECO:0007669"/>
    <property type="project" value="UniProtKB-EC"/>
</dbReference>
<dbReference type="AlphaFoldDB" id="A0AA43QU10"/>
<dbReference type="InterPro" id="IPR045865">
    <property type="entry name" value="ACT-like_dom_sf"/>
</dbReference>
<evidence type="ECO:0000256" key="7">
    <source>
        <dbReference type="ARBA" id="ARBA00047872"/>
    </source>
</evidence>
<dbReference type="FunFam" id="3.40.1160.10:FF:000023">
    <property type="entry name" value="Probable aspartokinase"/>
    <property type="match status" value="1"/>
</dbReference>
<dbReference type="Pfam" id="PF02515">
    <property type="entry name" value="CoA_transf_3"/>
    <property type="match status" value="1"/>
</dbReference>